<organism evidence="8 9">
    <name type="scientific">Hydrogenophaga palleronii</name>
    <dbReference type="NCBI Taxonomy" id="65655"/>
    <lineage>
        <taxon>Bacteria</taxon>
        <taxon>Pseudomonadati</taxon>
        <taxon>Pseudomonadota</taxon>
        <taxon>Betaproteobacteria</taxon>
        <taxon>Burkholderiales</taxon>
        <taxon>Comamonadaceae</taxon>
        <taxon>Hydrogenophaga</taxon>
    </lineage>
</organism>
<evidence type="ECO:0000313" key="8">
    <source>
        <dbReference type="EMBL" id="MDR7153051.1"/>
    </source>
</evidence>
<evidence type="ECO:0000256" key="1">
    <source>
        <dbReference type="ARBA" id="ARBA00004141"/>
    </source>
</evidence>
<evidence type="ECO:0000256" key="5">
    <source>
        <dbReference type="ARBA" id="ARBA00023136"/>
    </source>
</evidence>
<evidence type="ECO:0000256" key="6">
    <source>
        <dbReference type="SAM" id="MobiDB-lite"/>
    </source>
</evidence>
<keyword evidence="5 7" id="KW-0472">Membrane</keyword>
<accession>A0ABU1WUR6</accession>
<dbReference type="EMBL" id="JAVDWU010000017">
    <property type="protein sequence ID" value="MDR7153051.1"/>
    <property type="molecule type" value="Genomic_DNA"/>
</dbReference>
<feature type="transmembrane region" description="Helical" evidence="7">
    <location>
        <begin position="307"/>
        <end position="338"/>
    </location>
</feature>
<keyword evidence="3 7" id="KW-0812">Transmembrane</keyword>
<evidence type="ECO:0000256" key="3">
    <source>
        <dbReference type="ARBA" id="ARBA00022692"/>
    </source>
</evidence>
<feature type="region of interest" description="Disordered" evidence="6">
    <location>
        <begin position="355"/>
        <end position="374"/>
    </location>
</feature>
<keyword evidence="9" id="KW-1185">Reference proteome</keyword>
<gene>
    <name evidence="8" type="ORF">J2W49_005031</name>
</gene>
<dbReference type="Proteomes" id="UP001265700">
    <property type="component" value="Unassembled WGS sequence"/>
</dbReference>
<protein>
    <submittedName>
        <fullName evidence="8">PurR-regulated permease PerM</fullName>
    </submittedName>
</protein>
<feature type="transmembrane region" description="Helical" evidence="7">
    <location>
        <begin position="56"/>
        <end position="84"/>
    </location>
</feature>
<feature type="transmembrane region" description="Helical" evidence="7">
    <location>
        <begin position="153"/>
        <end position="173"/>
    </location>
</feature>
<keyword evidence="4 7" id="KW-1133">Transmembrane helix</keyword>
<dbReference type="PANTHER" id="PTHR21716">
    <property type="entry name" value="TRANSMEMBRANE PROTEIN"/>
    <property type="match status" value="1"/>
</dbReference>
<dbReference type="Pfam" id="PF01594">
    <property type="entry name" value="AI-2E_transport"/>
    <property type="match status" value="1"/>
</dbReference>
<feature type="transmembrane region" description="Helical" evidence="7">
    <location>
        <begin position="270"/>
        <end position="287"/>
    </location>
</feature>
<feature type="transmembrane region" description="Helical" evidence="7">
    <location>
        <begin position="238"/>
        <end position="263"/>
    </location>
</feature>
<dbReference type="PANTHER" id="PTHR21716:SF64">
    <property type="entry name" value="AI-2 TRANSPORT PROTEIN TQSA"/>
    <property type="match status" value="1"/>
</dbReference>
<sequence>MTFTPTQIRAAAWTTIAVVSWLLLTLLAPVLMPFLLAAVIAYVLHPWVERMRARRVPRWLGAGLAISLLMLVMLAVVLLIVPVITKQAPLLRDQVPALLERLNDWVVPFAGRFGVDAQVDVTVVREGLKSLVSGHESELIEGLLSSLRIGGSALAAVVGNLFLMPIVAFYLLLDWNNLVQRSKGLIPPRWRESVQSFLDETDEVLGQYLRGQLVVMGLLAVIYTVLLVLVGLDLALPIGVFTGLAVFVPYLGFGLGLVLALLAALLQFQTLLGVGLVFGVYMLGQAFESMYLTPRLLGERIGLHPIAVIFALLAFGHLFGFVGVLIALPASAVLLVAIRRARNEYLKSELYLDEAPAEPSPPLALPPSTNGGEA</sequence>
<feature type="transmembrane region" description="Helical" evidence="7">
    <location>
        <begin position="213"/>
        <end position="232"/>
    </location>
</feature>
<dbReference type="RefSeq" id="WP_310322421.1">
    <property type="nucleotide sequence ID" value="NZ_JAVDWU010000017.1"/>
</dbReference>
<name>A0ABU1WUR6_9BURK</name>
<comment type="subcellular location">
    <subcellularLocation>
        <location evidence="1">Membrane</location>
        <topology evidence="1">Multi-pass membrane protein</topology>
    </subcellularLocation>
</comment>
<comment type="caution">
    <text evidence="8">The sequence shown here is derived from an EMBL/GenBank/DDBJ whole genome shotgun (WGS) entry which is preliminary data.</text>
</comment>
<evidence type="ECO:0000313" key="9">
    <source>
        <dbReference type="Proteomes" id="UP001265700"/>
    </source>
</evidence>
<evidence type="ECO:0000256" key="4">
    <source>
        <dbReference type="ARBA" id="ARBA00022989"/>
    </source>
</evidence>
<evidence type="ECO:0000256" key="7">
    <source>
        <dbReference type="SAM" id="Phobius"/>
    </source>
</evidence>
<evidence type="ECO:0000256" key="2">
    <source>
        <dbReference type="ARBA" id="ARBA00009773"/>
    </source>
</evidence>
<reference evidence="8 9" key="1">
    <citation type="submission" date="2023-07" db="EMBL/GenBank/DDBJ databases">
        <title>Sorghum-associated microbial communities from plants grown in Nebraska, USA.</title>
        <authorList>
            <person name="Schachtman D."/>
        </authorList>
    </citation>
    <scope>NUCLEOTIDE SEQUENCE [LARGE SCALE GENOMIC DNA]</scope>
    <source>
        <strain evidence="8 9">4249</strain>
    </source>
</reference>
<proteinExistence type="inferred from homology"/>
<feature type="transmembrane region" description="Helical" evidence="7">
    <location>
        <begin position="20"/>
        <end position="44"/>
    </location>
</feature>
<comment type="similarity">
    <text evidence="2">Belongs to the autoinducer-2 exporter (AI-2E) (TC 2.A.86) family.</text>
</comment>
<dbReference type="InterPro" id="IPR002549">
    <property type="entry name" value="AI-2E-like"/>
</dbReference>